<keyword evidence="1" id="KW-1003">Cell membrane</keyword>
<keyword evidence="13" id="KW-0961">Cell wall biogenesis/degradation</keyword>
<dbReference type="Pfam" id="PF00912">
    <property type="entry name" value="Transgly"/>
    <property type="match status" value="1"/>
</dbReference>
<evidence type="ECO:0000256" key="9">
    <source>
        <dbReference type="ARBA" id="ARBA00022984"/>
    </source>
</evidence>
<evidence type="ECO:0000256" key="12">
    <source>
        <dbReference type="ARBA" id="ARBA00023268"/>
    </source>
</evidence>
<keyword evidence="5 20" id="KW-0808">Transferase</keyword>
<keyword evidence="9" id="KW-0573">Peptidoglycan synthesis</keyword>
<dbReference type="SUPFAM" id="SSF53955">
    <property type="entry name" value="Lysozyme-like"/>
    <property type="match status" value="1"/>
</dbReference>
<dbReference type="InterPro" id="IPR013783">
    <property type="entry name" value="Ig-like_fold"/>
</dbReference>
<keyword evidence="4" id="KW-0328">Glycosyltransferase</keyword>
<keyword evidence="11 17" id="KW-0472">Membrane</keyword>
<dbReference type="Gene3D" id="2.60.40.10">
    <property type="entry name" value="Immunoglobulins"/>
    <property type="match status" value="1"/>
</dbReference>
<dbReference type="RefSeq" id="WP_116555318.1">
    <property type="nucleotide sequence ID" value="NZ_QCZG01000028.1"/>
</dbReference>
<evidence type="ECO:0000256" key="5">
    <source>
        <dbReference type="ARBA" id="ARBA00022679"/>
    </source>
</evidence>
<dbReference type="EMBL" id="QCZG01000028">
    <property type="protein sequence ID" value="PWA09468.1"/>
    <property type="molecule type" value="Genomic_DNA"/>
</dbReference>
<dbReference type="InterPro" id="IPR001264">
    <property type="entry name" value="Glyco_trans_51"/>
</dbReference>
<dbReference type="Gene3D" id="1.10.3810.10">
    <property type="entry name" value="Biosynthetic peptidoglycan transglycosylase-like"/>
    <property type="match status" value="1"/>
</dbReference>
<dbReference type="InterPro" id="IPR012338">
    <property type="entry name" value="Beta-lactam/transpept-like"/>
</dbReference>
<dbReference type="PANTHER" id="PTHR32282:SF32">
    <property type="entry name" value="PENICILLIN-BINDING PROTEIN 2A"/>
    <property type="match status" value="1"/>
</dbReference>
<dbReference type="SUPFAM" id="SSF56601">
    <property type="entry name" value="beta-lactamase/transpeptidase-like"/>
    <property type="match status" value="1"/>
</dbReference>
<dbReference type="GO" id="GO:0008955">
    <property type="term" value="F:peptidoglycan glycosyltransferase activity"/>
    <property type="evidence" value="ECO:0007669"/>
    <property type="project" value="UniProtKB-EC"/>
</dbReference>
<dbReference type="Pfam" id="PF00905">
    <property type="entry name" value="Transpeptidase"/>
    <property type="match status" value="1"/>
</dbReference>
<evidence type="ECO:0000256" key="17">
    <source>
        <dbReference type="SAM" id="Phobius"/>
    </source>
</evidence>
<evidence type="ECO:0000313" key="20">
    <source>
        <dbReference type="EMBL" id="PWA09468.1"/>
    </source>
</evidence>
<evidence type="ECO:0000313" key="21">
    <source>
        <dbReference type="Proteomes" id="UP000245998"/>
    </source>
</evidence>
<name>A0A2U1JXD8_9BACI</name>
<dbReference type="GO" id="GO:0008360">
    <property type="term" value="P:regulation of cell shape"/>
    <property type="evidence" value="ECO:0007669"/>
    <property type="project" value="UniProtKB-KW"/>
</dbReference>
<dbReference type="GO" id="GO:0009002">
    <property type="term" value="F:serine-type D-Ala-D-Ala carboxypeptidase activity"/>
    <property type="evidence" value="ECO:0007669"/>
    <property type="project" value="UniProtKB-EC"/>
</dbReference>
<keyword evidence="10 17" id="KW-1133">Transmembrane helix</keyword>
<feature type="domain" description="Glycosyl transferase family 51" evidence="19">
    <location>
        <begin position="94"/>
        <end position="281"/>
    </location>
</feature>
<dbReference type="GO" id="GO:0006508">
    <property type="term" value="P:proteolysis"/>
    <property type="evidence" value="ECO:0007669"/>
    <property type="project" value="UniProtKB-KW"/>
</dbReference>
<evidence type="ECO:0000256" key="6">
    <source>
        <dbReference type="ARBA" id="ARBA00022692"/>
    </source>
</evidence>
<dbReference type="GO" id="GO:0071555">
    <property type="term" value="P:cell wall organization"/>
    <property type="evidence" value="ECO:0007669"/>
    <property type="project" value="UniProtKB-KW"/>
</dbReference>
<evidence type="ECO:0000256" key="1">
    <source>
        <dbReference type="ARBA" id="ARBA00022475"/>
    </source>
</evidence>
<proteinExistence type="predicted"/>
<evidence type="ECO:0000256" key="13">
    <source>
        <dbReference type="ARBA" id="ARBA00023316"/>
    </source>
</evidence>
<accession>A0A2U1JXD8</accession>
<dbReference type="InterPro" id="IPR001460">
    <property type="entry name" value="PCN-bd_Tpept"/>
</dbReference>
<protein>
    <submittedName>
        <fullName evidence="20">Peptidoglycan glycosyltransferase</fullName>
    </submittedName>
</protein>
<evidence type="ECO:0000256" key="14">
    <source>
        <dbReference type="ARBA" id="ARBA00034000"/>
    </source>
</evidence>
<dbReference type="Gene3D" id="3.90.1310.40">
    <property type="match status" value="1"/>
</dbReference>
<evidence type="ECO:0000256" key="10">
    <source>
        <dbReference type="ARBA" id="ARBA00022989"/>
    </source>
</evidence>
<feature type="region of interest" description="Disordered" evidence="16">
    <location>
        <begin position="932"/>
        <end position="1010"/>
    </location>
</feature>
<reference evidence="20 21" key="1">
    <citation type="submission" date="2018-04" db="EMBL/GenBank/DDBJ databases">
        <title>Camelliibacillus theae gen. nov., sp. nov., isolated from Pu'er tea.</title>
        <authorList>
            <person name="Niu L."/>
        </authorList>
    </citation>
    <scope>NUCLEOTIDE SEQUENCE [LARGE SCALE GENOMIC DNA]</scope>
    <source>
        <strain evidence="20 21">T8</strain>
    </source>
</reference>
<feature type="domain" description="Penicillin-binding protein transpeptidase" evidence="18">
    <location>
        <begin position="457"/>
        <end position="698"/>
    </location>
</feature>
<dbReference type="OrthoDB" id="9766909at2"/>
<dbReference type="AlphaFoldDB" id="A0A2U1JXD8"/>
<evidence type="ECO:0000256" key="15">
    <source>
        <dbReference type="ARBA" id="ARBA00049902"/>
    </source>
</evidence>
<dbReference type="InterPro" id="IPR050396">
    <property type="entry name" value="Glycosyltr_51/Transpeptidase"/>
</dbReference>
<comment type="catalytic activity">
    <reaction evidence="15">
        <text>[GlcNAc-(1-&gt;4)-Mur2Ac(oyl-L-Ala-gamma-D-Glu-L-Lys-D-Ala-D-Ala)](n)-di-trans,octa-cis-undecaprenyl diphosphate + beta-D-GlcNAc-(1-&gt;4)-Mur2Ac(oyl-L-Ala-gamma-D-Glu-L-Lys-D-Ala-D-Ala)-di-trans,octa-cis-undecaprenyl diphosphate = [GlcNAc-(1-&gt;4)-Mur2Ac(oyl-L-Ala-gamma-D-Glu-L-Lys-D-Ala-D-Ala)](n+1)-di-trans,octa-cis-undecaprenyl diphosphate + di-trans,octa-cis-undecaprenyl diphosphate + H(+)</text>
        <dbReference type="Rhea" id="RHEA:23708"/>
        <dbReference type="Rhea" id="RHEA-COMP:9602"/>
        <dbReference type="Rhea" id="RHEA-COMP:9603"/>
        <dbReference type="ChEBI" id="CHEBI:15378"/>
        <dbReference type="ChEBI" id="CHEBI:58405"/>
        <dbReference type="ChEBI" id="CHEBI:60033"/>
        <dbReference type="ChEBI" id="CHEBI:78435"/>
        <dbReference type="EC" id="2.4.99.28"/>
    </reaction>
</comment>
<comment type="caution">
    <text evidence="20">The sequence shown here is derived from an EMBL/GenBank/DDBJ whole genome shotgun (WGS) entry which is preliminary data.</text>
</comment>
<evidence type="ECO:0000256" key="8">
    <source>
        <dbReference type="ARBA" id="ARBA00022960"/>
    </source>
</evidence>
<sequence>MKEYFSKARNAYKAFMNKLSELGIIKGASIATKVVWNLFLIFITFGLMAAFFAFGVGAGYFASLVKDEQVESYENMKERIYNYEVSSQVYFADNKLLGNLRSDLERKEVKVEDVSDYAKQAIIATEDNYFYDHKGIVPKALIRATFQELTNSSVQTGGSTLTQQLVKNQILTNEVSFERKAKEILLAMRLERAIDKHDILEAYLNIVSFGRNSTGQNIAGIEAAAQGIFGVSAKDLNLPQAAFIAGLPQNPFSYTPFNNDGTVKKSLEPGLKRMKTVLLRMYMEGFIDKKQYNEAVAYDVKANLAKPKPIPQKTYPYFHFEVEKRATEVLASTFADENGHDGKSMRANYALYESMIYESRITGKSMEEVAKKRGVNLQDIKKDYEFFSEYVENADNLIRRKGYQIHTTVKKDIYDAMQKAKDGVLDNPSYFQAPKTALRTDPKTGEKVSKKYPMEVGAILIENSTGKILSFVGGRDYEESQLNHATQAYRSNGSTMKPLLDYAPAMELGKVQPGYMLADTPLNHNGWKPRNYGGGYKGLVTTREALAKSINVPAARAYLMMDPYEATGYLEKMGFTSLMSVDRYNRSMALGALQRGVTVEENTNAYATFANGGTFHDAYLIEKIVDNHGKVIYEHKAKPVEVFSPQTAYLTIDMMRDVLRGGGTASRVPSYLKFRTDWAGKTGTSQDWKDSWFVATNPNVTLGVWTGYDKPMSLDRSNYAHRTQRIWALLANSAYDVNSDLIAPNKRFAMPSGIVRRSICGISGHLASEMCKKAGLVKTDLFNAKFAPKKVDDSLDLVQYVVINGKNYLALDSTPSEFTKQGVNLKVDSLNGVDIKNMLPNNWRSMDGVATEKAKENGKTPDPVSGLNVKGNTLTWAKHGESDIVGYRIYRAQDETNNFKLVGSVATFSNSNSYVISESASAYYVTAVDVAGKESSPSEKMIVGNWSKEKTQEEETAKKPEKQEQKSETKEKQKAEEKSKQETDKKNNENKNEKPKDQKQEDKEKKPDSD</sequence>
<dbReference type="InterPro" id="IPR036950">
    <property type="entry name" value="PBP_transglycosylase"/>
</dbReference>
<keyword evidence="3" id="KW-0645">Protease</keyword>
<feature type="compositionally biased region" description="Basic and acidic residues" evidence="16">
    <location>
        <begin position="947"/>
        <end position="1010"/>
    </location>
</feature>
<dbReference type="Gene3D" id="3.40.710.10">
    <property type="entry name" value="DD-peptidase/beta-lactamase superfamily"/>
    <property type="match status" value="1"/>
</dbReference>
<keyword evidence="7" id="KW-0378">Hydrolase</keyword>
<evidence type="ECO:0000256" key="16">
    <source>
        <dbReference type="SAM" id="MobiDB-lite"/>
    </source>
</evidence>
<dbReference type="InterPro" id="IPR023346">
    <property type="entry name" value="Lysozyme-like_dom_sf"/>
</dbReference>
<keyword evidence="12" id="KW-0511">Multifunctional enzyme</keyword>
<feature type="transmembrane region" description="Helical" evidence="17">
    <location>
        <begin position="34"/>
        <end position="62"/>
    </location>
</feature>
<organism evidence="20 21">
    <name type="scientific">Pueribacillus theae</name>
    <dbReference type="NCBI Taxonomy" id="2171751"/>
    <lineage>
        <taxon>Bacteria</taxon>
        <taxon>Bacillati</taxon>
        <taxon>Bacillota</taxon>
        <taxon>Bacilli</taxon>
        <taxon>Bacillales</taxon>
        <taxon>Bacillaceae</taxon>
        <taxon>Pueribacillus</taxon>
    </lineage>
</organism>
<gene>
    <name evidence="20" type="ORF">DCC39_12895</name>
</gene>
<keyword evidence="2" id="KW-0121">Carboxypeptidase</keyword>
<keyword evidence="21" id="KW-1185">Reference proteome</keyword>
<dbReference type="PANTHER" id="PTHR32282">
    <property type="entry name" value="BINDING PROTEIN TRANSPEPTIDASE, PUTATIVE-RELATED"/>
    <property type="match status" value="1"/>
</dbReference>
<dbReference type="GO" id="GO:0030288">
    <property type="term" value="C:outer membrane-bounded periplasmic space"/>
    <property type="evidence" value="ECO:0007669"/>
    <property type="project" value="TreeGrafter"/>
</dbReference>
<comment type="catalytic activity">
    <reaction evidence="14">
        <text>Preferential cleavage: (Ac)2-L-Lys-D-Ala-|-D-Ala. Also transpeptidation of peptidyl-alanyl moieties that are N-acyl substituents of D-alanine.</text>
        <dbReference type="EC" id="3.4.16.4"/>
    </reaction>
</comment>
<evidence type="ECO:0000259" key="18">
    <source>
        <dbReference type="Pfam" id="PF00905"/>
    </source>
</evidence>
<keyword evidence="8" id="KW-0133">Cell shape</keyword>
<dbReference type="GO" id="GO:0008658">
    <property type="term" value="F:penicillin binding"/>
    <property type="evidence" value="ECO:0007669"/>
    <property type="project" value="InterPro"/>
</dbReference>
<keyword evidence="6 17" id="KW-0812">Transmembrane</keyword>
<evidence type="ECO:0000256" key="3">
    <source>
        <dbReference type="ARBA" id="ARBA00022670"/>
    </source>
</evidence>
<evidence type="ECO:0000256" key="4">
    <source>
        <dbReference type="ARBA" id="ARBA00022676"/>
    </source>
</evidence>
<evidence type="ECO:0000259" key="19">
    <source>
        <dbReference type="Pfam" id="PF00912"/>
    </source>
</evidence>
<dbReference type="Proteomes" id="UP000245998">
    <property type="component" value="Unassembled WGS sequence"/>
</dbReference>
<dbReference type="GO" id="GO:0009252">
    <property type="term" value="P:peptidoglycan biosynthetic process"/>
    <property type="evidence" value="ECO:0007669"/>
    <property type="project" value="UniProtKB-KW"/>
</dbReference>
<evidence type="ECO:0000256" key="2">
    <source>
        <dbReference type="ARBA" id="ARBA00022645"/>
    </source>
</evidence>
<evidence type="ECO:0000256" key="11">
    <source>
        <dbReference type="ARBA" id="ARBA00023136"/>
    </source>
</evidence>
<evidence type="ECO:0000256" key="7">
    <source>
        <dbReference type="ARBA" id="ARBA00022801"/>
    </source>
</evidence>